<dbReference type="InterPro" id="IPR004535">
    <property type="entry name" value="Transl_elong_SelB"/>
</dbReference>
<dbReference type="STRING" id="824.CGRAC_1907"/>
<dbReference type="SUPFAM" id="SSF52540">
    <property type="entry name" value="P-loop containing nucleoside triphosphate hydrolases"/>
    <property type="match status" value="1"/>
</dbReference>
<keyword evidence="2" id="KW-0963">Cytoplasm</keyword>
<accession>C8PHG7</accession>
<evidence type="ECO:0000313" key="7">
    <source>
        <dbReference type="Proteomes" id="UP000005709"/>
    </source>
</evidence>
<evidence type="ECO:0000256" key="1">
    <source>
        <dbReference type="ARBA" id="ARBA00004496"/>
    </source>
</evidence>
<dbReference type="CDD" id="cd04171">
    <property type="entry name" value="SelB"/>
    <property type="match status" value="1"/>
</dbReference>
<proteinExistence type="predicted"/>
<evidence type="ECO:0000313" key="6">
    <source>
        <dbReference type="EMBL" id="EEV17581.1"/>
    </source>
</evidence>
<evidence type="ECO:0000256" key="3">
    <source>
        <dbReference type="ARBA" id="ARBA00022917"/>
    </source>
</evidence>
<dbReference type="PANTHER" id="PTHR43721:SF11">
    <property type="entry name" value="SELENOCYSTEINE-SPECIFIC ELONGATION FACTOR"/>
    <property type="match status" value="1"/>
</dbReference>
<evidence type="ECO:0000256" key="2">
    <source>
        <dbReference type="ARBA" id="ARBA00022490"/>
    </source>
</evidence>
<organism evidence="6 7">
    <name type="scientific">Campylobacter gracilis RM3268</name>
    <dbReference type="NCBI Taxonomy" id="553220"/>
    <lineage>
        <taxon>Bacteria</taxon>
        <taxon>Pseudomonadati</taxon>
        <taxon>Campylobacterota</taxon>
        <taxon>Epsilonproteobacteria</taxon>
        <taxon>Campylobacterales</taxon>
        <taxon>Campylobacteraceae</taxon>
        <taxon>Campylobacter</taxon>
    </lineage>
</organism>
<evidence type="ECO:0000259" key="5">
    <source>
        <dbReference type="PROSITE" id="PS51722"/>
    </source>
</evidence>
<dbReference type="GO" id="GO:0003924">
    <property type="term" value="F:GTPase activity"/>
    <property type="evidence" value="ECO:0007669"/>
    <property type="project" value="InterPro"/>
</dbReference>
<dbReference type="Gene3D" id="1.10.10.10">
    <property type="entry name" value="Winged helix-like DNA-binding domain superfamily/Winged helix DNA-binding domain"/>
    <property type="match status" value="1"/>
</dbReference>
<dbReference type="Pfam" id="PF00009">
    <property type="entry name" value="GTP_EFTU"/>
    <property type="match status" value="1"/>
</dbReference>
<dbReference type="GO" id="GO:0005737">
    <property type="term" value="C:cytoplasm"/>
    <property type="evidence" value="ECO:0007669"/>
    <property type="project" value="UniProtKB-SubCell"/>
</dbReference>
<keyword evidence="3" id="KW-0648">Protein biosynthesis</keyword>
<dbReference type="GO" id="GO:0003723">
    <property type="term" value="F:RNA binding"/>
    <property type="evidence" value="ECO:0007669"/>
    <property type="project" value="InterPro"/>
</dbReference>
<dbReference type="Gene3D" id="2.40.30.10">
    <property type="entry name" value="Translation factors"/>
    <property type="match status" value="1"/>
</dbReference>
<dbReference type="InterPro" id="IPR027417">
    <property type="entry name" value="P-loop_NTPase"/>
</dbReference>
<dbReference type="Proteomes" id="UP000005709">
    <property type="component" value="Unassembled WGS sequence"/>
</dbReference>
<dbReference type="InterPro" id="IPR031157">
    <property type="entry name" value="G_TR_CS"/>
</dbReference>
<dbReference type="InterPro" id="IPR000795">
    <property type="entry name" value="T_Tr_GTP-bd_dom"/>
</dbReference>
<keyword evidence="7" id="KW-1185">Reference proteome</keyword>
<reference evidence="6 7" key="1">
    <citation type="submission" date="2009-07" db="EMBL/GenBank/DDBJ databases">
        <authorList>
            <person name="Madupu R."/>
            <person name="Sebastian Y."/>
            <person name="Durkin A.S."/>
            <person name="Torralba M."/>
            <person name="Methe B."/>
            <person name="Sutton G.G."/>
            <person name="Strausberg R.L."/>
            <person name="Nelson K.E."/>
        </authorList>
    </citation>
    <scope>NUCLEOTIDE SEQUENCE [LARGE SCALE GENOMIC DNA]</scope>
    <source>
        <strain evidence="6 7">RM3268</strain>
    </source>
</reference>
<gene>
    <name evidence="6" type="primary">selB</name>
    <name evidence="6" type="ORF">CAMGR0001_0412</name>
</gene>
<dbReference type="GO" id="GO:0005525">
    <property type="term" value="F:GTP binding"/>
    <property type="evidence" value="ECO:0007669"/>
    <property type="project" value="UniProtKB-KW"/>
</dbReference>
<dbReference type="InterPro" id="IPR036390">
    <property type="entry name" value="WH_DNA-bd_sf"/>
</dbReference>
<feature type="domain" description="Tr-type G" evidence="5">
    <location>
        <begin position="1"/>
        <end position="172"/>
    </location>
</feature>
<dbReference type="PROSITE" id="PS51722">
    <property type="entry name" value="G_TR_2"/>
    <property type="match status" value="1"/>
</dbReference>
<keyword evidence="4" id="KW-0342">GTP-binding</keyword>
<dbReference type="InterPro" id="IPR015191">
    <property type="entry name" value="SelB_WHD4"/>
</dbReference>
<dbReference type="PANTHER" id="PTHR43721">
    <property type="entry name" value="ELONGATION FACTOR TU-RELATED"/>
    <property type="match status" value="1"/>
</dbReference>
<dbReference type="GO" id="GO:0001514">
    <property type="term" value="P:selenocysteine incorporation"/>
    <property type="evidence" value="ECO:0007669"/>
    <property type="project" value="InterPro"/>
</dbReference>
<dbReference type="OrthoDB" id="9803139at2"/>
<dbReference type="RefSeq" id="WP_005871096.1">
    <property type="nucleotide sequence ID" value="NZ_ACYG01000024.1"/>
</dbReference>
<keyword evidence="4" id="KW-0547">Nucleotide-binding</keyword>
<dbReference type="Pfam" id="PF09107">
    <property type="entry name" value="WHD_3rd_SelB"/>
    <property type="match status" value="1"/>
</dbReference>
<dbReference type="SUPFAM" id="SSF50447">
    <property type="entry name" value="Translation proteins"/>
    <property type="match status" value="1"/>
</dbReference>
<sequence length="606" mass="66831">MNSVIIGTAGHIDHGKTALIKALNGFEGDRMPSEKERGITIDLSFSHLRSGDTNVAFIDVPGHENLVKTMISGAYAFDAAMLVVAADDGLMPQSKEHIQILSLLGVKSVILCISKCDLADDARRSEVATQCREYIGKFKNLQILNTFFISIKDPASIAELKNYLFNIKPAQRQGGGVVHYYIDRVFSLKGLGTIVTGSLINGAISKGEKLYNCDLGKAFNVKSVQIHDEDTPLAQAPNRVALSLDAKTSELQKGQILTKKGFFRGFNEADCTFSGEISHNQDVLFCVGSKQSAAKALILKELPSGEKLVSFKFDKTMFLKFDEPFVCLANSRVIGGGRVLNAVVEPLKKQSKAVLLTALLKRNFTEAFKILSLFHKHGFGLFSAYQRFGMEYDEAVKIARGIEGTYFDEANLCVYDLSAIEDVKSLIKFIVSKNDYAIFSPASIALKLSWASEDLAARALSELERGGIVSKKGGVYVKSGVDFDALKQSLESKIFDLIKKGGIAPLAPYNIYDELEIDRESGDDALKKLTYAKKVVRLAHNLFVEAENLALAIKRLYAIIEKEGFVNVTNAKEELGLSRKFVICYLEYLDKMGNIVTIDNKRYLKK</sequence>
<dbReference type="InterPro" id="IPR050055">
    <property type="entry name" value="EF-Tu_GTPase"/>
</dbReference>
<protein>
    <submittedName>
        <fullName evidence="6">Selenocysteine-specific translation elongation factor</fullName>
    </submittedName>
</protein>
<dbReference type="PROSITE" id="PS00301">
    <property type="entry name" value="G_TR_1"/>
    <property type="match status" value="1"/>
</dbReference>
<evidence type="ECO:0000256" key="4">
    <source>
        <dbReference type="ARBA" id="ARBA00023134"/>
    </source>
</evidence>
<dbReference type="Gene3D" id="3.40.50.300">
    <property type="entry name" value="P-loop containing nucleotide triphosphate hydrolases"/>
    <property type="match status" value="1"/>
</dbReference>
<dbReference type="NCBIfam" id="TIGR00231">
    <property type="entry name" value="small_GTP"/>
    <property type="match status" value="1"/>
</dbReference>
<name>C8PHG7_9BACT</name>
<dbReference type="InterPro" id="IPR009000">
    <property type="entry name" value="Transl_B-barrel_sf"/>
</dbReference>
<dbReference type="InterPro" id="IPR005225">
    <property type="entry name" value="Small_GTP-bd"/>
</dbReference>
<dbReference type="SUPFAM" id="SSF46785">
    <property type="entry name" value="Winged helix' DNA-binding domain"/>
    <property type="match status" value="1"/>
</dbReference>
<dbReference type="EMBL" id="ACYG01000024">
    <property type="protein sequence ID" value="EEV17581.1"/>
    <property type="molecule type" value="Genomic_DNA"/>
</dbReference>
<dbReference type="InterPro" id="IPR036388">
    <property type="entry name" value="WH-like_DNA-bd_sf"/>
</dbReference>
<comment type="caution">
    <text evidence="6">The sequence shown here is derived from an EMBL/GenBank/DDBJ whole genome shotgun (WGS) entry which is preliminary data.</text>
</comment>
<keyword evidence="6" id="KW-0251">Elongation factor</keyword>
<dbReference type="NCBIfam" id="TIGR00475">
    <property type="entry name" value="selB"/>
    <property type="match status" value="1"/>
</dbReference>
<dbReference type="GO" id="GO:0003746">
    <property type="term" value="F:translation elongation factor activity"/>
    <property type="evidence" value="ECO:0007669"/>
    <property type="project" value="UniProtKB-KW"/>
</dbReference>
<comment type="subcellular location">
    <subcellularLocation>
        <location evidence="1">Cytoplasm</location>
    </subcellularLocation>
</comment>
<dbReference type="AlphaFoldDB" id="C8PHG7"/>
<dbReference type="eggNOG" id="COG3276">
    <property type="taxonomic scope" value="Bacteria"/>
</dbReference>